<evidence type="ECO:0000256" key="3">
    <source>
        <dbReference type="ARBA" id="ARBA00007992"/>
    </source>
</evidence>
<dbReference type="GO" id="GO:0004497">
    <property type="term" value="F:monooxygenase activity"/>
    <property type="evidence" value="ECO:0007669"/>
    <property type="project" value="UniProtKB-KW"/>
</dbReference>
<dbReference type="EMBL" id="JAGPNK010000002">
    <property type="protein sequence ID" value="KAH7325644.1"/>
    <property type="molecule type" value="Genomic_DNA"/>
</dbReference>
<comment type="caution">
    <text evidence="9">The sequence shown here is derived from an EMBL/GenBank/DDBJ whole genome shotgun (WGS) entry which is preliminary data.</text>
</comment>
<feature type="domain" description="FAD-binding" evidence="8">
    <location>
        <begin position="303"/>
        <end position="352"/>
    </location>
</feature>
<sequence>MASRAVGNYVRQADMSQRPVRIIGAGIGGLTLARCLLQHGVPAVVYERMPPTARHSHGVTLHPVSYKPLLDVLSLDEWTFRRRVAVDGSLGGSGDIDPKSIVLADSLSSTSFRAHRGKLEKLLREGVDVRWEHALDGIEETSSGMALRLQNGQKIESACIIGVDGPHSNTRKSLSPGTLLNVLPFVAFNGKRRFNRELFDNAYAPAMGDSTVVELKHGDVVLNVSINERQGGIVDIGWVYSRPAKGSSDPLHKPNRPVSGATDIPEEFYNEVEALPPLPQPFKEVFDADKLRSERVLHWLMRTVIVHRQELDQLASKGAFFMGDSVHAEPILGGQGANNAIIDGIELAKCLSTSGVDGIPSWYQSRYSAWENGVKRSEDAIAEMHKVRESLG</sequence>
<dbReference type="PRINTS" id="PR00420">
    <property type="entry name" value="RNGMNOXGNASE"/>
</dbReference>
<evidence type="ECO:0000256" key="2">
    <source>
        <dbReference type="ARBA" id="ARBA00005179"/>
    </source>
</evidence>
<name>A0A8K0SYE1_9HYPO</name>
<keyword evidence="6" id="KW-0560">Oxidoreductase</keyword>
<organism evidence="9 10">
    <name type="scientific">Stachybotrys elegans</name>
    <dbReference type="NCBI Taxonomy" id="80388"/>
    <lineage>
        <taxon>Eukaryota</taxon>
        <taxon>Fungi</taxon>
        <taxon>Dikarya</taxon>
        <taxon>Ascomycota</taxon>
        <taxon>Pezizomycotina</taxon>
        <taxon>Sordariomycetes</taxon>
        <taxon>Hypocreomycetidae</taxon>
        <taxon>Hypocreales</taxon>
        <taxon>Stachybotryaceae</taxon>
        <taxon>Stachybotrys</taxon>
    </lineage>
</organism>
<dbReference type="SUPFAM" id="SSF51905">
    <property type="entry name" value="FAD/NAD(P)-binding domain"/>
    <property type="match status" value="1"/>
</dbReference>
<comment type="pathway">
    <text evidence="2">Secondary metabolite biosynthesis.</text>
</comment>
<keyword evidence="10" id="KW-1185">Reference proteome</keyword>
<dbReference type="InterPro" id="IPR002938">
    <property type="entry name" value="FAD-bd"/>
</dbReference>
<dbReference type="OrthoDB" id="655030at2759"/>
<evidence type="ECO:0000256" key="6">
    <source>
        <dbReference type="ARBA" id="ARBA00023002"/>
    </source>
</evidence>
<dbReference type="PANTHER" id="PTHR47178">
    <property type="entry name" value="MONOOXYGENASE, FAD-BINDING"/>
    <property type="match status" value="1"/>
</dbReference>
<dbReference type="Pfam" id="PF01494">
    <property type="entry name" value="FAD_binding_3"/>
    <property type="match status" value="2"/>
</dbReference>
<dbReference type="Gene3D" id="3.50.50.60">
    <property type="entry name" value="FAD/NAD(P)-binding domain"/>
    <property type="match status" value="1"/>
</dbReference>
<dbReference type="Proteomes" id="UP000813444">
    <property type="component" value="Unassembled WGS sequence"/>
</dbReference>
<evidence type="ECO:0000256" key="1">
    <source>
        <dbReference type="ARBA" id="ARBA00001974"/>
    </source>
</evidence>
<keyword evidence="7" id="KW-0503">Monooxygenase</keyword>
<evidence type="ECO:0000313" key="9">
    <source>
        <dbReference type="EMBL" id="KAH7325644.1"/>
    </source>
</evidence>
<evidence type="ECO:0000256" key="7">
    <source>
        <dbReference type="ARBA" id="ARBA00023033"/>
    </source>
</evidence>
<dbReference type="InterPro" id="IPR036188">
    <property type="entry name" value="FAD/NAD-bd_sf"/>
</dbReference>
<comment type="cofactor">
    <cofactor evidence="1">
        <name>FAD</name>
        <dbReference type="ChEBI" id="CHEBI:57692"/>
    </cofactor>
</comment>
<dbReference type="PANTHER" id="PTHR47178:SF4">
    <property type="entry name" value="FAD-DEPENDENT MONOOXYGENASE APTC"/>
    <property type="match status" value="1"/>
</dbReference>
<evidence type="ECO:0000313" key="10">
    <source>
        <dbReference type="Proteomes" id="UP000813444"/>
    </source>
</evidence>
<dbReference type="GO" id="GO:0071949">
    <property type="term" value="F:FAD binding"/>
    <property type="evidence" value="ECO:0007669"/>
    <property type="project" value="InterPro"/>
</dbReference>
<feature type="domain" description="FAD-binding" evidence="8">
    <location>
        <begin position="19"/>
        <end position="175"/>
    </location>
</feature>
<evidence type="ECO:0000259" key="8">
    <source>
        <dbReference type="Pfam" id="PF01494"/>
    </source>
</evidence>
<comment type="similarity">
    <text evidence="3">Belongs to the paxM FAD-dependent monooxygenase family.</text>
</comment>
<reference evidence="9" key="1">
    <citation type="journal article" date="2021" name="Nat. Commun.">
        <title>Genetic determinants of endophytism in the Arabidopsis root mycobiome.</title>
        <authorList>
            <person name="Mesny F."/>
            <person name="Miyauchi S."/>
            <person name="Thiergart T."/>
            <person name="Pickel B."/>
            <person name="Atanasova L."/>
            <person name="Karlsson M."/>
            <person name="Huettel B."/>
            <person name="Barry K.W."/>
            <person name="Haridas S."/>
            <person name="Chen C."/>
            <person name="Bauer D."/>
            <person name="Andreopoulos W."/>
            <person name="Pangilinan J."/>
            <person name="LaButti K."/>
            <person name="Riley R."/>
            <person name="Lipzen A."/>
            <person name="Clum A."/>
            <person name="Drula E."/>
            <person name="Henrissat B."/>
            <person name="Kohler A."/>
            <person name="Grigoriev I.V."/>
            <person name="Martin F.M."/>
            <person name="Hacquard S."/>
        </authorList>
    </citation>
    <scope>NUCLEOTIDE SEQUENCE</scope>
    <source>
        <strain evidence="9">MPI-CAGE-CH-0235</strain>
    </source>
</reference>
<keyword evidence="5" id="KW-0274">FAD</keyword>
<gene>
    <name evidence="9" type="ORF">B0I35DRAFT_405008</name>
</gene>
<dbReference type="AlphaFoldDB" id="A0A8K0SYE1"/>
<proteinExistence type="inferred from homology"/>
<keyword evidence="4" id="KW-0285">Flavoprotein</keyword>
<evidence type="ECO:0000256" key="5">
    <source>
        <dbReference type="ARBA" id="ARBA00022827"/>
    </source>
</evidence>
<protein>
    <recommendedName>
        <fullName evidence="8">FAD-binding domain-containing protein</fullName>
    </recommendedName>
</protein>
<evidence type="ECO:0000256" key="4">
    <source>
        <dbReference type="ARBA" id="ARBA00022630"/>
    </source>
</evidence>
<accession>A0A8K0SYE1</accession>